<evidence type="ECO:0000313" key="8">
    <source>
        <dbReference type="EMBL" id="NGZ77089.1"/>
    </source>
</evidence>
<proteinExistence type="predicted"/>
<dbReference type="Proteomes" id="UP000800303">
    <property type="component" value="Unassembled WGS sequence"/>
</dbReference>
<reference evidence="8 9" key="1">
    <citation type="submission" date="2020-01" db="EMBL/GenBank/DDBJ databases">
        <title>Polyphasic characterisation and genomic insights into a novel alkali tolerant bacterium VR-M41.</title>
        <authorList>
            <person name="Vemuluri V.R."/>
        </authorList>
    </citation>
    <scope>NUCLEOTIDE SEQUENCE [LARGE SCALE GENOMIC DNA]</scope>
    <source>
        <strain evidence="8 9">VR-M41</strain>
    </source>
</reference>
<feature type="transmembrane region" description="Helical" evidence="6">
    <location>
        <begin position="12"/>
        <end position="34"/>
    </location>
</feature>
<dbReference type="InterPro" id="IPR027379">
    <property type="entry name" value="CLS_N"/>
</dbReference>
<keyword evidence="2" id="KW-1003">Cell membrane</keyword>
<evidence type="ECO:0000256" key="4">
    <source>
        <dbReference type="ARBA" id="ARBA00022989"/>
    </source>
</evidence>
<evidence type="ECO:0000256" key="1">
    <source>
        <dbReference type="ARBA" id="ARBA00004651"/>
    </source>
</evidence>
<evidence type="ECO:0000256" key="2">
    <source>
        <dbReference type="ARBA" id="ARBA00022475"/>
    </source>
</evidence>
<dbReference type="RefSeq" id="WP_166276822.1">
    <property type="nucleotide sequence ID" value="NZ_JAAFGS010000006.1"/>
</dbReference>
<keyword evidence="5 6" id="KW-0472">Membrane</keyword>
<protein>
    <recommendedName>
        <fullName evidence="7">Cardiolipin synthase N-terminal domain-containing protein</fullName>
    </recommendedName>
</protein>
<comment type="caution">
    <text evidence="8">The sequence shown here is derived from an EMBL/GenBank/DDBJ whole genome shotgun (WGS) entry which is preliminary data.</text>
</comment>
<keyword evidence="3 6" id="KW-0812">Transmembrane</keyword>
<evidence type="ECO:0000256" key="5">
    <source>
        <dbReference type="ARBA" id="ARBA00023136"/>
    </source>
</evidence>
<organism evidence="8 9">
    <name type="scientific">Saccharibacillus alkalitolerans</name>
    <dbReference type="NCBI Taxonomy" id="2705290"/>
    <lineage>
        <taxon>Bacteria</taxon>
        <taxon>Bacillati</taxon>
        <taxon>Bacillota</taxon>
        <taxon>Bacilli</taxon>
        <taxon>Bacillales</taxon>
        <taxon>Paenibacillaceae</taxon>
        <taxon>Saccharibacillus</taxon>
    </lineage>
</organism>
<evidence type="ECO:0000256" key="3">
    <source>
        <dbReference type="ARBA" id="ARBA00022692"/>
    </source>
</evidence>
<keyword evidence="4 6" id="KW-1133">Transmembrane helix</keyword>
<evidence type="ECO:0000259" key="7">
    <source>
        <dbReference type="Pfam" id="PF13396"/>
    </source>
</evidence>
<comment type="subcellular location">
    <subcellularLocation>
        <location evidence="1">Cell membrane</location>
        <topology evidence="1">Multi-pass membrane protein</topology>
    </subcellularLocation>
</comment>
<dbReference type="EMBL" id="JAAFGS010000006">
    <property type="protein sequence ID" value="NGZ77089.1"/>
    <property type="molecule type" value="Genomic_DNA"/>
</dbReference>
<evidence type="ECO:0000256" key="6">
    <source>
        <dbReference type="SAM" id="Phobius"/>
    </source>
</evidence>
<sequence length="71" mass="7973">MNLNPLDLNEILPFLIPLIAAQLVLLAVTLRHILTRSTYKRGSRALWLVVAIVGMNFIGPILYFLLGREDA</sequence>
<name>A0ABX0FAM4_9BACL</name>
<evidence type="ECO:0000313" key="9">
    <source>
        <dbReference type="Proteomes" id="UP000800303"/>
    </source>
</evidence>
<accession>A0ABX0FAM4</accession>
<keyword evidence="9" id="KW-1185">Reference proteome</keyword>
<gene>
    <name evidence="8" type="ORF">GYN08_17420</name>
</gene>
<dbReference type="Pfam" id="PF13396">
    <property type="entry name" value="PLDc_N"/>
    <property type="match status" value="1"/>
</dbReference>
<feature type="domain" description="Cardiolipin synthase N-terminal" evidence="7">
    <location>
        <begin position="24"/>
        <end position="68"/>
    </location>
</feature>
<feature type="transmembrane region" description="Helical" evidence="6">
    <location>
        <begin position="46"/>
        <end position="66"/>
    </location>
</feature>